<evidence type="ECO:0000256" key="4">
    <source>
        <dbReference type="ARBA" id="ARBA00022448"/>
    </source>
</evidence>
<keyword evidence="5" id="KW-1003">Cell membrane</keyword>
<comment type="function">
    <text evidence="1">Component of the type II secretion system inner membrane complex required for the energy-dependent secretion of extracellular factors such as proteases and toxins from the periplasm.</text>
</comment>
<evidence type="ECO:0000256" key="8">
    <source>
        <dbReference type="ARBA" id="ARBA00023136"/>
    </source>
</evidence>
<comment type="similarity">
    <text evidence="3 10">Belongs to the GSP F family.</text>
</comment>
<dbReference type="EMBL" id="VTWT01000016">
    <property type="protein sequence ID" value="KAA9324906.1"/>
    <property type="molecule type" value="Genomic_DNA"/>
</dbReference>
<evidence type="ECO:0000256" key="1">
    <source>
        <dbReference type="ARBA" id="ARBA00002684"/>
    </source>
</evidence>
<comment type="subcellular location">
    <subcellularLocation>
        <location evidence="2 10">Cell membrane</location>
        <topology evidence="2 10">Multi-pass membrane protein</topology>
    </subcellularLocation>
</comment>
<evidence type="ECO:0000313" key="14">
    <source>
        <dbReference type="Proteomes" id="UP000326570"/>
    </source>
</evidence>
<dbReference type="PANTHER" id="PTHR30012">
    <property type="entry name" value="GENERAL SECRETION PATHWAY PROTEIN"/>
    <property type="match status" value="1"/>
</dbReference>
<comment type="caution">
    <text evidence="13">The sequence shown here is derived from an EMBL/GenBank/DDBJ whole genome shotgun (WGS) entry which is preliminary data.</text>
</comment>
<dbReference type="InterPro" id="IPR042094">
    <property type="entry name" value="T2SS_GspF_sf"/>
</dbReference>
<dbReference type="PANTHER" id="PTHR30012:SF0">
    <property type="entry name" value="TYPE II SECRETION SYSTEM PROTEIN F-RELATED"/>
    <property type="match status" value="1"/>
</dbReference>
<reference evidence="13 14" key="1">
    <citation type="submission" date="2019-09" db="EMBL/GenBank/DDBJ databases">
        <title>Genome sequence of Adhaeribacter sp. M2.</title>
        <authorList>
            <person name="Srinivasan S."/>
        </authorList>
    </citation>
    <scope>NUCLEOTIDE SEQUENCE [LARGE SCALE GENOMIC DNA]</scope>
    <source>
        <strain evidence="13 14">M2</strain>
    </source>
</reference>
<evidence type="ECO:0000256" key="7">
    <source>
        <dbReference type="ARBA" id="ARBA00022989"/>
    </source>
</evidence>
<name>A0A5N1IID9_9BACT</name>
<evidence type="ECO:0000256" key="5">
    <source>
        <dbReference type="ARBA" id="ARBA00022475"/>
    </source>
</evidence>
<organism evidence="13 14">
    <name type="scientific">Adhaeribacter soli</name>
    <dbReference type="NCBI Taxonomy" id="2607655"/>
    <lineage>
        <taxon>Bacteria</taxon>
        <taxon>Pseudomonadati</taxon>
        <taxon>Bacteroidota</taxon>
        <taxon>Cytophagia</taxon>
        <taxon>Cytophagales</taxon>
        <taxon>Hymenobacteraceae</taxon>
        <taxon>Adhaeribacter</taxon>
    </lineage>
</organism>
<feature type="transmembrane region" description="Helical" evidence="11">
    <location>
        <begin position="144"/>
        <end position="173"/>
    </location>
</feature>
<dbReference type="Pfam" id="PF00482">
    <property type="entry name" value="T2SSF"/>
    <property type="match status" value="2"/>
</dbReference>
<proteinExistence type="inferred from homology"/>
<dbReference type="InterPro" id="IPR001992">
    <property type="entry name" value="T2SS_GspF/T4SS_PilC_CS"/>
</dbReference>
<feature type="transmembrane region" description="Helical" evidence="11">
    <location>
        <begin position="193"/>
        <end position="214"/>
    </location>
</feature>
<dbReference type="RefSeq" id="WP_150906239.1">
    <property type="nucleotide sequence ID" value="NZ_VTWT01000016.1"/>
</dbReference>
<dbReference type="PRINTS" id="PR00812">
    <property type="entry name" value="BCTERIALGSPF"/>
</dbReference>
<dbReference type="PROSITE" id="PS00874">
    <property type="entry name" value="T2SP_F"/>
    <property type="match status" value="1"/>
</dbReference>
<evidence type="ECO:0000313" key="13">
    <source>
        <dbReference type="EMBL" id="KAA9324906.1"/>
    </source>
</evidence>
<feature type="domain" description="Type II secretion system protein GspF" evidence="12">
    <location>
        <begin position="45"/>
        <end position="167"/>
    </location>
</feature>
<keyword evidence="7 11" id="KW-1133">Transmembrane helix</keyword>
<feature type="domain" description="Type II secretion system protein GspF" evidence="12">
    <location>
        <begin position="248"/>
        <end position="369"/>
    </location>
</feature>
<evidence type="ECO:0000256" key="3">
    <source>
        <dbReference type="ARBA" id="ARBA00005745"/>
    </source>
</evidence>
<evidence type="ECO:0000256" key="10">
    <source>
        <dbReference type="RuleBase" id="RU003923"/>
    </source>
</evidence>
<feature type="transmembrane region" description="Helical" evidence="11">
    <location>
        <begin position="350"/>
        <end position="370"/>
    </location>
</feature>
<dbReference type="InterPro" id="IPR018076">
    <property type="entry name" value="T2SS_GspF_dom"/>
</dbReference>
<dbReference type="InterPro" id="IPR003004">
    <property type="entry name" value="GspF/PilC"/>
</dbReference>
<keyword evidence="4 10" id="KW-0813">Transport</keyword>
<evidence type="ECO:0000256" key="9">
    <source>
        <dbReference type="ARBA" id="ARBA00030750"/>
    </source>
</evidence>
<gene>
    <name evidence="13" type="ORF">F0P94_19465</name>
</gene>
<evidence type="ECO:0000256" key="11">
    <source>
        <dbReference type="SAM" id="Phobius"/>
    </source>
</evidence>
<dbReference type="AlphaFoldDB" id="A0A5N1IID9"/>
<protein>
    <recommendedName>
        <fullName evidence="9">General secretion pathway protein F</fullName>
    </recommendedName>
</protein>
<keyword evidence="6 10" id="KW-0812">Transmembrane</keyword>
<dbReference type="Proteomes" id="UP000326570">
    <property type="component" value="Unassembled WGS sequence"/>
</dbReference>
<accession>A0A5N1IID9</accession>
<evidence type="ECO:0000259" key="12">
    <source>
        <dbReference type="Pfam" id="PF00482"/>
    </source>
</evidence>
<keyword evidence="14" id="KW-1185">Reference proteome</keyword>
<dbReference type="Gene3D" id="1.20.81.30">
    <property type="entry name" value="Type II secretion system (T2SS), domain F"/>
    <property type="match status" value="2"/>
</dbReference>
<dbReference type="GO" id="GO:0009306">
    <property type="term" value="P:protein secretion"/>
    <property type="evidence" value="ECO:0007669"/>
    <property type="project" value="InterPro"/>
</dbReference>
<evidence type="ECO:0000256" key="2">
    <source>
        <dbReference type="ARBA" id="ARBA00004651"/>
    </source>
</evidence>
<dbReference type="GO" id="GO:0005886">
    <property type="term" value="C:plasma membrane"/>
    <property type="evidence" value="ECO:0007669"/>
    <property type="project" value="UniProtKB-SubCell"/>
</dbReference>
<keyword evidence="8 11" id="KW-0472">Membrane</keyword>
<evidence type="ECO:0000256" key="6">
    <source>
        <dbReference type="ARBA" id="ARBA00022692"/>
    </source>
</evidence>
<sequence>MSGLNLKEYKIGKNRKGAEAKPISIDSPVIRTPKAALKLKEKESFYSELQVLLLAGIDLKAALELIEGQQKNSKLRLVFREIKENLINGSSLSAALKASGCFSAYESFSIEIGEESGKLPDVLIDIAKFYNRSLKQRRQIIQALSYPVIVIIASIAAVGFMLNVIVPMFADIFKQFGGQLPGPTQFVISVSKLIQGSFLPVFFSILFVSIYSYFSRKKAWFRKYSSNFLSKVPIIGNLINLTYLARLCSALGLLTSSKVPLIQAVQLARQMVDYYPIETSLRQVEEDILFGKTLYESLAAYSIYNSRMLSFIRIGEEANKLDHFFYKLSIQFSEEIEHETSLLSSIMEPAIIIVLGLFVGIILISMYLPLFNLSSHIG</sequence>